<dbReference type="GO" id="GO:0045892">
    <property type="term" value="P:negative regulation of DNA-templated transcription"/>
    <property type="evidence" value="ECO:0007669"/>
    <property type="project" value="TreeGrafter"/>
</dbReference>
<dbReference type="InterPro" id="IPR036388">
    <property type="entry name" value="WH-like_DNA-bd_sf"/>
</dbReference>
<evidence type="ECO:0000256" key="2">
    <source>
        <dbReference type="ARBA" id="ARBA00023125"/>
    </source>
</evidence>
<dbReference type="InterPro" id="IPR011663">
    <property type="entry name" value="UTRA"/>
</dbReference>
<dbReference type="SUPFAM" id="SSF46785">
    <property type="entry name" value="Winged helix' DNA-binding domain"/>
    <property type="match status" value="1"/>
</dbReference>
<dbReference type="PRINTS" id="PR00035">
    <property type="entry name" value="HTHGNTR"/>
</dbReference>
<name>C0GA76_9HYPH</name>
<dbReference type="AlphaFoldDB" id="C0GA76"/>
<comment type="caution">
    <text evidence="5">The sequence shown here is derived from an EMBL/GenBank/DDBJ whole genome shotgun (WGS) entry which is preliminary data.</text>
</comment>
<feature type="domain" description="HTH gntR-type" evidence="4">
    <location>
        <begin position="25"/>
        <end position="93"/>
    </location>
</feature>
<dbReference type="InterPro" id="IPR036390">
    <property type="entry name" value="WH_DNA-bd_sf"/>
</dbReference>
<dbReference type="InterPro" id="IPR000524">
    <property type="entry name" value="Tscrpt_reg_HTH_GntR"/>
</dbReference>
<keyword evidence="2" id="KW-0238">DNA-binding</keyword>
<protein>
    <submittedName>
        <fullName evidence="5">Transcriptional regulator, GntR family protein</fullName>
    </submittedName>
</protein>
<evidence type="ECO:0000259" key="4">
    <source>
        <dbReference type="PROSITE" id="PS50949"/>
    </source>
</evidence>
<keyword evidence="3" id="KW-0804">Transcription</keyword>
<gene>
    <name evidence="5" type="ORF">BCETI_6000823</name>
</gene>
<keyword evidence="1" id="KW-0805">Transcription regulation</keyword>
<organism evidence="5 6">
    <name type="scientific">Brucella ceti str. Cudo</name>
    <dbReference type="NCBI Taxonomy" id="595497"/>
    <lineage>
        <taxon>Bacteria</taxon>
        <taxon>Pseudomonadati</taxon>
        <taxon>Pseudomonadota</taxon>
        <taxon>Alphaproteobacteria</taxon>
        <taxon>Hyphomicrobiales</taxon>
        <taxon>Brucellaceae</taxon>
        <taxon>Brucella/Ochrobactrum group</taxon>
        <taxon>Brucella</taxon>
    </lineage>
</organism>
<dbReference type="PANTHER" id="PTHR44846:SF1">
    <property type="entry name" value="MANNOSYL-D-GLYCERATE TRANSPORT_METABOLISM SYSTEM REPRESSOR MNGR-RELATED"/>
    <property type="match status" value="1"/>
</dbReference>
<dbReference type="PANTHER" id="PTHR44846">
    <property type="entry name" value="MANNOSYL-D-GLYCERATE TRANSPORT/METABOLISM SYSTEM REPRESSOR MNGR-RELATED"/>
    <property type="match status" value="1"/>
</dbReference>
<dbReference type="InterPro" id="IPR028978">
    <property type="entry name" value="Chorismate_lyase_/UTRA_dom_sf"/>
</dbReference>
<accession>C0GA76</accession>
<evidence type="ECO:0000313" key="6">
    <source>
        <dbReference type="Proteomes" id="UP000003678"/>
    </source>
</evidence>
<dbReference type="GO" id="GO:0003700">
    <property type="term" value="F:DNA-binding transcription factor activity"/>
    <property type="evidence" value="ECO:0007669"/>
    <property type="project" value="InterPro"/>
</dbReference>
<evidence type="ECO:0000313" key="5">
    <source>
        <dbReference type="EMBL" id="EEH13840.1"/>
    </source>
</evidence>
<dbReference type="SUPFAM" id="SSF64288">
    <property type="entry name" value="Chorismate lyase-like"/>
    <property type="match status" value="1"/>
</dbReference>
<dbReference type="PROSITE" id="PS50949">
    <property type="entry name" value="HTH_GNTR"/>
    <property type="match status" value="1"/>
</dbReference>
<dbReference type="Gene3D" id="1.10.10.10">
    <property type="entry name" value="Winged helix-like DNA-binding domain superfamily/Winged helix DNA-binding domain"/>
    <property type="match status" value="1"/>
</dbReference>
<reference evidence="5 6" key="1">
    <citation type="submission" date="2009-03" db="EMBL/GenBank/DDBJ databases">
        <authorList>
            <person name="Setubal J.C."/>
            <person name="Boyle S."/>
            <person name="Crasta O.R."/>
            <person name="Gillespie J.J."/>
            <person name="Kenyon R.W."/>
            <person name="Lu J."/>
            <person name="Mane S."/>
            <person name="Nagrani S."/>
            <person name="Shallom J.M."/>
            <person name="Shallom S."/>
            <person name="Shukla M."/>
            <person name="Snyder E.E."/>
            <person name="Sobral B.W."/>
            <person name="Wattam A.R."/>
            <person name="Will R."/>
            <person name="Williams K."/>
            <person name="Yoo H."/>
            <person name="Bruce D.H."/>
            <person name="Detter C."/>
            <person name="Munk C."/>
            <person name="Brettin T.S."/>
            <person name="Ficht T."/>
        </authorList>
    </citation>
    <scope>NUCLEOTIDE SEQUENCE [LARGE SCALE GENOMIC DNA]</scope>
    <source>
        <strain evidence="5 6">Cudo</strain>
    </source>
</reference>
<evidence type="ECO:0000256" key="1">
    <source>
        <dbReference type="ARBA" id="ARBA00023015"/>
    </source>
</evidence>
<dbReference type="Pfam" id="PF00392">
    <property type="entry name" value="GntR"/>
    <property type="match status" value="1"/>
</dbReference>
<sequence length="259" mass="28254">MRMSGNFGAFLPKNLQGSAPSSGAGPLYVQLRQSLEAAIRAGQLADGEALPPERDIAEYANISRVTVRKAVDDLVKAGLLVRRHGSGTFVVRPGERVQQSLSMLTSFTEDMARRGIATQSRWLERGLYYPSPEEMMKLGLSSETRVARLGRLRMVGDMPLAIERASLSSEFLPDPDAVQGSLYAELGRTGFRPVRAVQRIAACNIKTSDARILGVQEGDAGLSIERLSYLASGRVVEFTKSLYRGDAYDFVAELTIPQS</sequence>
<proteinExistence type="predicted"/>
<dbReference type="Pfam" id="PF07702">
    <property type="entry name" value="UTRA"/>
    <property type="match status" value="1"/>
</dbReference>
<dbReference type="SMART" id="SM00866">
    <property type="entry name" value="UTRA"/>
    <property type="match status" value="1"/>
</dbReference>
<dbReference type="EMBL" id="ACJD01000006">
    <property type="protein sequence ID" value="EEH13840.1"/>
    <property type="molecule type" value="Genomic_DNA"/>
</dbReference>
<dbReference type="Proteomes" id="UP000003678">
    <property type="component" value="Unassembled WGS sequence"/>
</dbReference>
<dbReference type="GO" id="GO:0003677">
    <property type="term" value="F:DNA binding"/>
    <property type="evidence" value="ECO:0007669"/>
    <property type="project" value="UniProtKB-KW"/>
</dbReference>
<dbReference type="Gene3D" id="3.40.1410.10">
    <property type="entry name" value="Chorismate lyase-like"/>
    <property type="match status" value="1"/>
</dbReference>
<evidence type="ECO:0000256" key="3">
    <source>
        <dbReference type="ARBA" id="ARBA00023163"/>
    </source>
</evidence>
<dbReference type="CDD" id="cd07377">
    <property type="entry name" value="WHTH_GntR"/>
    <property type="match status" value="1"/>
</dbReference>
<dbReference type="InterPro" id="IPR050679">
    <property type="entry name" value="Bact_HTH_transcr_reg"/>
</dbReference>
<dbReference type="SMART" id="SM00345">
    <property type="entry name" value="HTH_GNTR"/>
    <property type="match status" value="1"/>
</dbReference>